<keyword evidence="2" id="KW-1185">Reference proteome</keyword>
<organism evidence="1 2">
    <name type="scientific">Dibothriocephalus latus</name>
    <name type="common">Fish tapeworm</name>
    <name type="synonym">Diphyllobothrium latum</name>
    <dbReference type="NCBI Taxonomy" id="60516"/>
    <lineage>
        <taxon>Eukaryota</taxon>
        <taxon>Metazoa</taxon>
        <taxon>Spiralia</taxon>
        <taxon>Lophotrochozoa</taxon>
        <taxon>Platyhelminthes</taxon>
        <taxon>Cestoda</taxon>
        <taxon>Eucestoda</taxon>
        <taxon>Diphyllobothriidea</taxon>
        <taxon>Diphyllobothriidae</taxon>
        <taxon>Dibothriocephalus</taxon>
    </lineage>
</organism>
<evidence type="ECO:0000313" key="1">
    <source>
        <dbReference type="EMBL" id="VDK72315.1"/>
    </source>
</evidence>
<reference evidence="1 2" key="1">
    <citation type="submission" date="2018-11" db="EMBL/GenBank/DDBJ databases">
        <authorList>
            <consortium name="Pathogen Informatics"/>
        </authorList>
    </citation>
    <scope>NUCLEOTIDE SEQUENCE [LARGE SCALE GENOMIC DNA]</scope>
</reference>
<evidence type="ECO:0000313" key="2">
    <source>
        <dbReference type="Proteomes" id="UP000281553"/>
    </source>
</evidence>
<accession>A0A3P6SWN9</accession>
<dbReference type="AlphaFoldDB" id="A0A3P6SWN9"/>
<name>A0A3P6SWN9_DIBLA</name>
<proteinExistence type="predicted"/>
<sequence length="117" mass="13044">MTGLTLNEESTLTYADCYAPSTERPASPRALASLGVIAASALNEKLRSNDWPQTSAPSLTRRTDDAEDVKPIGTGNKLLFIFSEENVIRKCARIIIDWGYPFYRSFTMPIFKIVILN</sequence>
<dbReference type="EMBL" id="UYRU01042044">
    <property type="protein sequence ID" value="VDK72315.1"/>
    <property type="molecule type" value="Genomic_DNA"/>
</dbReference>
<protein>
    <submittedName>
        <fullName evidence="1">Uncharacterized protein</fullName>
    </submittedName>
</protein>
<gene>
    <name evidence="1" type="ORF">DILT_LOCUS2402</name>
</gene>
<dbReference type="Proteomes" id="UP000281553">
    <property type="component" value="Unassembled WGS sequence"/>
</dbReference>
<dbReference type="OrthoDB" id="6226086at2759"/>